<dbReference type="Pfam" id="PF13193">
    <property type="entry name" value="AMP-binding_C"/>
    <property type="match status" value="1"/>
</dbReference>
<dbReference type="AlphaFoldDB" id="A0A064CFE8"/>
<feature type="domain" description="AMP-dependent synthetase/ligase" evidence="5">
    <location>
        <begin position="28"/>
        <end position="361"/>
    </location>
</feature>
<keyword evidence="8" id="KW-1185">Reference proteome</keyword>
<name>A0A064CFE8_9MYCO</name>
<organism evidence="7 8">
    <name type="scientific">Mycolicibacterium aromaticivorans JS19b1 = JCM 16368</name>
    <dbReference type="NCBI Taxonomy" id="1440774"/>
    <lineage>
        <taxon>Bacteria</taxon>
        <taxon>Bacillati</taxon>
        <taxon>Actinomycetota</taxon>
        <taxon>Actinomycetes</taxon>
        <taxon>Mycobacteriales</taxon>
        <taxon>Mycobacteriaceae</taxon>
        <taxon>Mycolicibacterium</taxon>
    </lineage>
</organism>
<keyword evidence="3" id="KW-0547">Nucleotide-binding</keyword>
<dbReference type="PANTHER" id="PTHR43107">
    <property type="entry name" value="LONG-CHAIN FATTY ACID TRANSPORT PROTEIN"/>
    <property type="match status" value="1"/>
</dbReference>
<dbReference type="InterPro" id="IPR042099">
    <property type="entry name" value="ANL_N_sf"/>
</dbReference>
<dbReference type="GO" id="GO:0044539">
    <property type="term" value="P:long-chain fatty acid import into cell"/>
    <property type="evidence" value="ECO:0007669"/>
    <property type="project" value="TreeGrafter"/>
</dbReference>
<dbReference type="InterPro" id="IPR020845">
    <property type="entry name" value="AMP-binding_CS"/>
</dbReference>
<dbReference type="InterPro" id="IPR025110">
    <property type="entry name" value="AMP-bd_C"/>
</dbReference>
<dbReference type="NCBIfam" id="NF005897">
    <property type="entry name" value="PRK07867.1"/>
    <property type="match status" value="1"/>
</dbReference>
<evidence type="ECO:0000313" key="7">
    <source>
        <dbReference type="EMBL" id="KDE99299.1"/>
    </source>
</evidence>
<comment type="similarity">
    <text evidence="1">Belongs to the ATP-dependent AMP-binding enzyme family.</text>
</comment>
<dbReference type="SUPFAM" id="SSF56801">
    <property type="entry name" value="Acetyl-CoA synthetase-like"/>
    <property type="match status" value="1"/>
</dbReference>
<keyword evidence="2" id="KW-0436">Ligase</keyword>
<dbReference type="eggNOG" id="COG0318">
    <property type="taxonomic scope" value="Bacteria"/>
</dbReference>
<dbReference type="EMBL" id="JALN02000001">
    <property type="protein sequence ID" value="KDE99299.1"/>
    <property type="molecule type" value="Genomic_DNA"/>
</dbReference>
<proteinExistence type="inferred from homology"/>
<evidence type="ECO:0000313" key="8">
    <source>
        <dbReference type="Proteomes" id="UP000022835"/>
    </source>
</evidence>
<reference evidence="7" key="1">
    <citation type="submission" date="2014-05" db="EMBL/GenBank/DDBJ databases">
        <title>Genome sequence of Mycobacterium aromaticivorans strain JS19b1T (= DSM 45407T).</title>
        <authorList>
            <person name="Kwak Y."/>
            <person name="Park G.-S."/>
            <person name="Li Q.X."/>
            <person name="Lee S.-E."/>
            <person name="Shin J.-H."/>
        </authorList>
    </citation>
    <scope>NUCLEOTIDE SEQUENCE [LARGE SCALE GENOMIC DNA]</scope>
    <source>
        <strain evidence="7">JS19b1</strain>
    </source>
</reference>
<comment type="caution">
    <text evidence="7">The sequence shown here is derived from an EMBL/GenBank/DDBJ whole genome shotgun (WGS) entry which is preliminary data.</text>
</comment>
<dbReference type="STRING" id="1440774.Y900_010175"/>
<evidence type="ECO:0000256" key="1">
    <source>
        <dbReference type="ARBA" id="ARBA00006432"/>
    </source>
</evidence>
<dbReference type="GO" id="GO:0004467">
    <property type="term" value="F:long-chain fatty acid-CoA ligase activity"/>
    <property type="evidence" value="ECO:0007669"/>
    <property type="project" value="TreeGrafter"/>
</dbReference>
<feature type="domain" description="AMP-binding enzyme C-terminal" evidence="6">
    <location>
        <begin position="412"/>
        <end position="488"/>
    </location>
</feature>
<dbReference type="Proteomes" id="UP000022835">
    <property type="component" value="Unassembled WGS sequence"/>
</dbReference>
<dbReference type="PANTHER" id="PTHR43107:SF15">
    <property type="entry name" value="FATTY ACID TRANSPORT PROTEIN 3, ISOFORM A"/>
    <property type="match status" value="1"/>
</dbReference>
<evidence type="ECO:0000256" key="2">
    <source>
        <dbReference type="ARBA" id="ARBA00022598"/>
    </source>
</evidence>
<evidence type="ECO:0000256" key="3">
    <source>
        <dbReference type="ARBA" id="ARBA00022741"/>
    </source>
</evidence>
<dbReference type="InterPro" id="IPR045851">
    <property type="entry name" value="AMP-bd_C_sf"/>
</dbReference>
<evidence type="ECO:0000259" key="5">
    <source>
        <dbReference type="Pfam" id="PF00501"/>
    </source>
</evidence>
<accession>A0A064CFE8</accession>
<dbReference type="Pfam" id="PF00501">
    <property type="entry name" value="AMP-binding"/>
    <property type="match status" value="1"/>
</dbReference>
<dbReference type="Gene3D" id="3.30.300.30">
    <property type="match status" value="1"/>
</dbReference>
<dbReference type="GO" id="GO:0005886">
    <property type="term" value="C:plasma membrane"/>
    <property type="evidence" value="ECO:0007669"/>
    <property type="project" value="TreeGrafter"/>
</dbReference>
<sequence length="510" mass="54550">MTGSVNQPTVTDLLARLADVDDRGIHADDGSYSTWRQHIQDAADLAAACKARLDPAKPPHVGVLLGNTPFFSSLLVAAAMSGLVPVGLNPTRRGEALARDIETADCQLVLADGDLDTYGAGFAPEGTAVIDVGSPEWADELARFRGSPISFAPSTFDDLFMLIFTSGTSGDPKAVRCTHEKVAVPGVMLSERFGLGPADTCYLSMPLFHSNAVMAGWAVAVAAGASIALRRKFSASQFIPDARRFNATYANYVGKPMSYILATPVRPDDADNPLRVVYGNEAAPRDIDRFAARFGVTVVDGFGSTEGGVNIARTPDTPEGALGPLPEGLEIVDVDTGEPCPPGVIGELVNLTGPGNFRGYYNAPDAESERMTGGVYHSGDLAYRDDAGYVHFAGRLGDWMRVDGENLGTAPIERVLMRYPDVTEAAVYAIPDPAVGDRVMAALVMPEGATFDVNDFREFLTAQSDLGPKQWPAFVRVSTSLPRTETFKIIKRRLSAEALECADPVFEVRR</sequence>
<evidence type="ECO:0000259" key="6">
    <source>
        <dbReference type="Pfam" id="PF13193"/>
    </source>
</evidence>
<protein>
    <submittedName>
        <fullName evidence="7">Acyl-CoA synthetase</fullName>
    </submittedName>
</protein>
<dbReference type="GO" id="GO:0005324">
    <property type="term" value="F:long-chain fatty acid transmembrane transporter activity"/>
    <property type="evidence" value="ECO:0007669"/>
    <property type="project" value="TreeGrafter"/>
</dbReference>
<dbReference type="PROSITE" id="PS00455">
    <property type="entry name" value="AMP_BINDING"/>
    <property type="match status" value="1"/>
</dbReference>
<gene>
    <name evidence="7" type="ORF">Y900_010175</name>
</gene>
<evidence type="ECO:0000256" key="4">
    <source>
        <dbReference type="ARBA" id="ARBA00022840"/>
    </source>
</evidence>
<dbReference type="InterPro" id="IPR000873">
    <property type="entry name" value="AMP-dep_synth/lig_dom"/>
</dbReference>
<keyword evidence="4" id="KW-0067">ATP-binding</keyword>
<dbReference type="GO" id="GO:0005524">
    <property type="term" value="F:ATP binding"/>
    <property type="evidence" value="ECO:0007669"/>
    <property type="project" value="UniProtKB-KW"/>
</dbReference>
<dbReference type="Gene3D" id="3.40.50.12780">
    <property type="entry name" value="N-terminal domain of ligase-like"/>
    <property type="match status" value="1"/>
</dbReference>